<dbReference type="PIRSF" id="PIRSF000137">
    <property type="entry name" value="Alcohol_oxidase"/>
    <property type="match status" value="1"/>
</dbReference>
<keyword evidence="9" id="KW-1185">Reference proteome</keyword>
<evidence type="ECO:0000256" key="1">
    <source>
        <dbReference type="ARBA" id="ARBA00001974"/>
    </source>
</evidence>
<dbReference type="GO" id="GO:0050660">
    <property type="term" value="F:flavin adenine dinucleotide binding"/>
    <property type="evidence" value="ECO:0007669"/>
    <property type="project" value="InterPro"/>
</dbReference>
<dbReference type="SUPFAM" id="SSF54373">
    <property type="entry name" value="FAD-linked reductases, C-terminal domain"/>
    <property type="match status" value="1"/>
</dbReference>
<feature type="domain" description="Glucose-methanol-choline oxidoreductase C-terminal" evidence="7">
    <location>
        <begin position="375"/>
        <end position="509"/>
    </location>
</feature>
<dbReference type="SUPFAM" id="SSF51905">
    <property type="entry name" value="FAD/NAD(P)-binding domain"/>
    <property type="match status" value="1"/>
</dbReference>
<dbReference type="EMBL" id="CP022196">
    <property type="protein sequence ID" value="ATG47673.1"/>
    <property type="molecule type" value="Genomic_DNA"/>
</dbReference>
<comment type="similarity">
    <text evidence="2">Belongs to the GMC oxidoreductase family.</text>
</comment>
<keyword evidence="4 5" id="KW-0274">FAD</keyword>
<dbReference type="Pfam" id="PF00732">
    <property type="entry name" value="GMC_oxred_N"/>
    <property type="match status" value="1"/>
</dbReference>
<dbReference type="InterPro" id="IPR036188">
    <property type="entry name" value="FAD/NAD-bd_sf"/>
</dbReference>
<sequence length="518" mass="56056">MPHDSDALRSDILILGGGSAGCILANRLSADPSVKVTLLEAGGWAKDPDIAKPDMWPFIQGREFDWDFETTPQAGTAGRVHRWARGRVLGGSSNLHAMFHVRGHRADFARWAELSGDARWSYDGLLPHFKATETWNIPEDALHSSDGPMPIMLPDETQSHPLVKDYIKGWVALGMPRLRDHCGEELIGTAPNALMIRDGKRVTTADAWLTPDVLARPNLTIVEQAPVRRLILDGTRAVAAEVHHGTELLRYEADEIILSLGAIGSPTTLMRSGIGDPERLAEAGVDCLIARREIGKNLHDHLLAAGNIYRAARDIIPSKLQISESLSYQAENPTQTEGRPDIVVGCVVAPSASEMFDNAPEPGHGFTLLFGVTNPTSRGELTITGPELSDPVTIDPNYLATERDRHLFRVALDRARKIGQSAELAPWIAEEVQPTPGDLTDEAAMDAFIAMAAITHHHPVATCRMGADGAAIVDSNLKMRGLDNLWIVDASIIPEITAGPIHAAVMAIAESFASARLG</sequence>
<dbReference type="KEGG" id="ceh:CEW89_08875"/>
<gene>
    <name evidence="8" type="ORF">CEW89_08875</name>
</gene>
<dbReference type="GO" id="GO:0016614">
    <property type="term" value="F:oxidoreductase activity, acting on CH-OH group of donors"/>
    <property type="evidence" value="ECO:0007669"/>
    <property type="project" value="InterPro"/>
</dbReference>
<evidence type="ECO:0000313" key="8">
    <source>
        <dbReference type="EMBL" id="ATG47673.1"/>
    </source>
</evidence>
<evidence type="ECO:0000256" key="3">
    <source>
        <dbReference type="ARBA" id="ARBA00022630"/>
    </source>
</evidence>
<dbReference type="InterPro" id="IPR000172">
    <property type="entry name" value="GMC_OxRdtase_N"/>
</dbReference>
<dbReference type="Proteomes" id="UP000217935">
    <property type="component" value="Chromosome"/>
</dbReference>
<dbReference type="RefSeq" id="WP_096805655.1">
    <property type="nucleotide sequence ID" value="NZ_CP022196.1"/>
</dbReference>
<name>A0A291GAW1_9RHOB</name>
<evidence type="ECO:0000259" key="6">
    <source>
        <dbReference type="Pfam" id="PF00732"/>
    </source>
</evidence>
<organism evidence="8 9">
    <name type="scientific">Celeribacter ethanolicus</name>
    <dbReference type="NCBI Taxonomy" id="1758178"/>
    <lineage>
        <taxon>Bacteria</taxon>
        <taxon>Pseudomonadati</taxon>
        <taxon>Pseudomonadota</taxon>
        <taxon>Alphaproteobacteria</taxon>
        <taxon>Rhodobacterales</taxon>
        <taxon>Roseobacteraceae</taxon>
        <taxon>Celeribacter</taxon>
    </lineage>
</organism>
<reference evidence="8 9" key="1">
    <citation type="submission" date="2017-06" db="EMBL/GenBank/DDBJ databases">
        <title>Celeribacter sp. TSPH2 complete genome sequence.</title>
        <authorList>
            <person name="Woo J.-H."/>
            <person name="Kim H.-S."/>
        </authorList>
    </citation>
    <scope>NUCLEOTIDE SEQUENCE [LARGE SCALE GENOMIC DNA]</scope>
    <source>
        <strain evidence="8 9">TSPH2</strain>
    </source>
</reference>
<dbReference type="Gene3D" id="3.30.560.10">
    <property type="entry name" value="Glucose Oxidase, domain 3"/>
    <property type="match status" value="1"/>
</dbReference>
<dbReference type="InterPro" id="IPR007867">
    <property type="entry name" value="GMC_OxRtase_C"/>
</dbReference>
<comment type="cofactor">
    <cofactor evidence="1 5">
        <name>FAD</name>
        <dbReference type="ChEBI" id="CHEBI:57692"/>
    </cofactor>
</comment>
<keyword evidence="3" id="KW-0285">Flavoprotein</keyword>
<dbReference type="Pfam" id="PF05199">
    <property type="entry name" value="GMC_oxred_C"/>
    <property type="match status" value="1"/>
</dbReference>
<feature type="binding site" evidence="5">
    <location>
        <position position="227"/>
    </location>
    <ligand>
        <name>FAD</name>
        <dbReference type="ChEBI" id="CHEBI:57692"/>
    </ligand>
</feature>
<proteinExistence type="inferred from homology"/>
<dbReference type="PANTHER" id="PTHR11552">
    <property type="entry name" value="GLUCOSE-METHANOL-CHOLINE GMC OXIDOREDUCTASE"/>
    <property type="match status" value="1"/>
</dbReference>
<evidence type="ECO:0000256" key="2">
    <source>
        <dbReference type="ARBA" id="ARBA00010790"/>
    </source>
</evidence>
<dbReference type="InterPro" id="IPR012132">
    <property type="entry name" value="GMC_OxRdtase"/>
</dbReference>
<feature type="binding site" evidence="5">
    <location>
        <position position="88"/>
    </location>
    <ligand>
        <name>FAD</name>
        <dbReference type="ChEBI" id="CHEBI:57692"/>
    </ligand>
</feature>
<evidence type="ECO:0000313" key="9">
    <source>
        <dbReference type="Proteomes" id="UP000217935"/>
    </source>
</evidence>
<dbReference type="AlphaFoldDB" id="A0A291GAW1"/>
<accession>A0A291GAW1</accession>
<protein>
    <submittedName>
        <fullName evidence="8">Pyridoxine 4-oxidase</fullName>
    </submittedName>
</protein>
<dbReference type="OrthoDB" id="9785276at2"/>
<evidence type="ECO:0000256" key="4">
    <source>
        <dbReference type="ARBA" id="ARBA00022827"/>
    </source>
</evidence>
<dbReference type="Gene3D" id="3.50.50.60">
    <property type="entry name" value="FAD/NAD(P)-binding domain"/>
    <property type="match status" value="1"/>
</dbReference>
<feature type="domain" description="Glucose-methanol-choline oxidoreductase N-terminal" evidence="6">
    <location>
        <begin position="11"/>
        <end position="302"/>
    </location>
</feature>
<dbReference type="PANTHER" id="PTHR11552:SF147">
    <property type="entry name" value="CHOLINE DEHYDROGENASE, MITOCHONDRIAL"/>
    <property type="match status" value="1"/>
</dbReference>
<evidence type="ECO:0000259" key="7">
    <source>
        <dbReference type="Pfam" id="PF05199"/>
    </source>
</evidence>
<dbReference type="STRING" id="1758178.GCA_001550095_01292"/>
<evidence type="ECO:0000256" key="5">
    <source>
        <dbReference type="PIRSR" id="PIRSR000137-2"/>
    </source>
</evidence>